<sequence length="178" mass="20331">MVKKKRPPRTGTPVSYAEIPEGQKYCWIIRDDLDLLKQYCDLLEWMRSWGHRDGADFDGIRSLNVVHDFPLIEISISTPDLKPDIADRCGLTTMVSLKYSLAVLSNSNLNKILEEWEMKHERNECPTAFTSLKLDEMRERVRKLKASRWSDLVEPVLEESAGVGGGGCVSAPRKRVRI</sequence>
<evidence type="ECO:0000313" key="1">
    <source>
        <dbReference type="EMBL" id="VFQ69884.1"/>
    </source>
</evidence>
<protein>
    <submittedName>
        <fullName evidence="1">Uncharacterized protein</fullName>
    </submittedName>
</protein>
<keyword evidence="2" id="KW-1185">Reference proteome</keyword>
<gene>
    <name evidence="1" type="ORF">CCAM_LOCUS11660</name>
</gene>
<accession>A0A484KZ73</accession>
<reference evidence="1 2" key="1">
    <citation type="submission" date="2018-04" db="EMBL/GenBank/DDBJ databases">
        <authorList>
            <person name="Vogel A."/>
        </authorList>
    </citation>
    <scope>NUCLEOTIDE SEQUENCE [LARGE SCALE GENOMIC DNA]</scope>
</reference>
<name>A0A484KZ73_9ASTE</name>
<dbReference type="Proteomes" id="UP000595140">
    <property type="component" value="Unassembled WGS sequence"/>
</dbReference>
<dbReference type="AlphaFoldDB" id="A0A484KZ73"/>
<dbReference type="EMBL" id="OOIL02000857">
    <property type="protein sequence ID" value="VFQ69884.1"/>
    <property type="molecule type" value="Genomic_DNA"/>
</dbReference>
<evidence type="ECO:0000313" key="2">
    <source>
        <dbReference type="Proteomes" id="UP000595140"/>
    </source>
</evidence>
<organism evidence="1 2">
    <name type="scientific">Cuscuta campestris</name>
    <dbReference type="NCBI Taxonomy" id="132261"/>
    <lineage>
        <taxon>Eukaryota</taxon>
        <taxon>Viridiplantae</taxon>
        <taxon>Streptophyta</taxon>
        <taxon>Embryophyta</taxon>
        <taxon>Tracheophyta</taxon>
        <taxon>Spermatophyta</taxon>
        <taxon>Magnoliopsida</taxon>
        <taxon>eudicotyledons</taxon>
        <taxon>Gunneridae</taxon>
        <taxon>Pentapetalae</taxon>
        <taxon>asterids</taxon>
        <taxon>lamiids</taxon>
        <taxon>Solanales</taxon>
        <taxon>Convolvulaceae</taxon>
        <taxon>Cuscuteae</taxon>
        <taxon>Cuscuta</taxon>
        <taxon>Cuscuta subgen. Grammica</taxon>
        <taxon>Cuscuta sect. Cleistogrammica</taxon>
    </lineage>
</organism>
<proteinExistence type="predicted"/>